<dbReference type="InterPro" id="IPR023210">
    <property type="entry name" value="NADP_OxRdtase_dom"/>
</dbReference>
<dbReference type="Gene3D" id="3.20.20.100">
    <property type="entry name" value="NADP-dependent oxidoreductase domain"/>
    <property type="match status" value="1"/>
</dbReference>
<dbReference type="InterPro" id="IPR053135">
    <property type="entry name" value="AKR2_Oxidoreductase"/>
</dbReference>
<organism evidence="3">
    <name type="scientific">Pseudo-nitzschia australis</name>
    <dbReference type="NCBI Taxonomy" id="44445"/>
    <lineage>
        <taxon>Eukaryota</taxon>
        <taxon>Sar</taxon>
        <taxon>Stramenopiles</taxon>
        <taxon>Ochrophyta</taxon>
        <taxon>Bacillariophyta</taxon>
        <taxon>Bacillariophyceae</taxon>
        <taxon>Bacillariophycidae</taxon>
        <taxon>Bacillariales</taxon>
        <taxon>Bacillariaceae</taxon>
        <taxon>Pseudo-nitzschia</taxon>
    </lineage>
</organism>
<sequence length="583" mass="66016">MTSLSEWARTAIADAEDEKEKSSLPEIADPHSNMSTANQLSISIARKFLEKASPTFLEHKLSSDDDRLVKVGRSLADLVASADKNQSQQKSLGEEILKHALLNVVDQCEILASNDMKVPKVRFGKTGIDMPVLTLGCMRFQHTWDGTFADFDKVNQEGQKNLTETIYHAVKNLGINHIETARGYGSSELQIGHAFKEIFARGIKREDLIVQTKVNSMPAKNFRETLEKSFQLLGLDYIDLFSFHGVNMDYAYDLMFNNKGDENLMDIVNEYKAKGKIKHIGFSTHGQPELIKRCIESNQFEYANIHYHAFGSYTASGGGECGGNLDNVRLMKEKDMGVFIISPYDKGGRLYAPSKKLRSLTLPDLEPIQYGPLWCMSHEYMDEENAPLHTMTIGAARPSDLDEPFVTACMFAKRREEMLGKVRNVATRLRNAEIDILGEEWVQNWHKGLRNCLTEDDAYELGQIVWCHNLIKAFGMLDYAKDRYAMFDKNFNGWDFKLSNKENVKKGLIPWGYCPGIATPNDIGVDYAALLLDVPDEQKAKVLDAIHFTYSYCSKKSTANLPIPEEWECAYDMRPWTAFPERG</sequence>
<feature type="region of interest" description="Disordered" evidence="1">
    <location>
        <begin position="1"/>
        <end position="32"/>
    </location>
</feature>
<dbReference type="EMBL" id="HBIX01034871">
    <property type="protein sequence ID" value="CAE0730011.1"/>
    <property type="molecule type" value="Transcribed_RNA"/>
</dbReference>
<reference evidence="3" key="1">
    <citation type="submission" date="2021-01" db="EMBL/GenBank/DDBJ databases">
        <authorList>
            <person name="Corre E."/>
            <person name="Pelletier E."/>
            <person name="Niang G."/>
            <person name="Scheremetjew M."/>
            <person name="Finn R."/>
            <person name="Kale V."/>
            <person name="Holt S."/>
            <person name="Cochrane G."/>
            <person name="Meng A."/>
            <person name="Brown T."/>
            <person name="Cohen L."/>
        </authorList>
    </citation>
    <scope>NUCLEOTIDE SEQUENCE</scope>
    <source>
        <strain evidence="3">10249 10 AB</strain>
    </source>
</reference>
<protein>
    <recommendedName>
        <fullName evidence="2">NADP-dependent oxidoreductase domain-containing protein</fullName>
    </recommendedName>
</protein>
<dbReference type="InterPro" id="IPR036812">
    <property type="entry name" value="NAD(P)_OxRdtase_dom_sf"/>
</dbReference>
<gene>
    <name evidence="3" type="ORF">PAUS00366_LOCUS22796</name>
</gene>
<dbReference type="PANTHER" id="PTHR43312">
    <property type="entry name" value="D-THREO-ALDOSE 1-DEHYDROGENASE"/>
    <property type="match status" value="1"/>
</dbReference>
<evidence type="ECO:0000256" key="1">
    <source>
        <dbReference type="SAM" id="MobiDB-lite"/>
    </source>
</evidence>
<proteinExistence type="predicted"/>
<dbReference type="AlphaFoldDB" id="A0A7S4EQZ5"/>
<feature type="domain" description="NADP-dependent oxidoreductase" evidence="2">
    <location>
        <begin position="133"/>
        <end position="294"/>
    </location>
</feature>
<dbReference type="SUPFAM" id="SSF51430">
    <property type="entry name" value="NAD(P)-linked oxidoreductase"/>
    <property type="match status" value="1"/>
</dbReference>
<dbReference type="Pfam" id="PF00248">
    <property type="entry name" value="Aldo_ket_red"/>
    <property type="match status" value="1"/>
</dbReference>
<accession>A0A7S4EQZ5</accession>
<evidence type="ECO:0000313" key="3">
    <source>
        <dbReference type="EMBL" id="CAE0730011.1"/>
    </source>
</evidence>
<name>A0A7S4EQZ5_9STRA</name>
<evidence type="ECO:0000259" key="2">
    <source>
        <dbReference type="Pfam" id="PF00248"/>
    </source>
</evidence>
<dbReference type="PANTHER" id="PTHR43312:SF2">
    <property type="entry name" value="OXIDOREDUCTASE"/>
    <property type="match status" value="1"/>
</dbReference>